<proteinExistence type="predicted"/>
<evidence type="ECO:0000256" key="1">
    <source>
        <dbReference type="SAM" id="Phobius"/>
    </source>
</evidence>
<keyword evidence="4" id="KW-1185">Reference proteome</keyword>
<gene>
    <name evidence="3" type="ORF">AABB81_00300</name>
</gene>
<accession>A0ABU9KYY9</accession>
<keyword evidence="1" id="KW-0812">Transmembrane</keyword>
<keyword evidence="1" id="KW-0472">Membrane</keyword>
<reference evidence="3 4" key="1">
    <citation type="submission" date="2024-04" db="EMBL/GenBank/DDBJ databases">
        <title>whole genome sequencing of Lutimonas vermicola strain IMCC1616.</title>
        <authorList>
            <person name="Bae S.S."/>
        </authorList>
    </citation>
    <scope>NUCLEOTIDE SEQUENCE [LARGE SCALE GENOMIC DNA]</scope>
    <source>
        <strain evidence="3 4">IMCC1616</strain>
    </source>
</reference>
<dbReference type="SUPFAM" id="SSF52821">
    <property type="entry name" value="Rhodanese/Cell cycle control phosphatase"/>
    <property type="match status" value="1"/>
</dbReference>
<keyword evidence="1" id="KW-1133">Transmembrane helix</keyword>
<sequence length="221" mass="25299">MSATYTTKKILVKRSYQFLALILILLAGGLFLIPKHQKHDGIPPEQFVKNLLSTERYISTDLMADRMVNQDPVLLLIDTRTTEEFEKFSLPNAIHIPLAQMFDKNLNAYLNQDIYDIVLFANDNFLANEAWMIGNRLGYQRLYVLDGGLNAWFETIIEPPYPKETMSNEAFELYAFRKAAGKYFGVANDTVEIETKVIKKKAPKKVITKPKKKKKMPEGGC</sequence>
<dbReference type="CDD" id="cd00158">
    <property type="entry name" value="RHOD"/>
    <property type="match status" value="1"/>
</dbReference>
<evidence type="ECO:0000313" key="4">
    <source>
        <dbReference type="Proteomes" id="UP001474120"/>
    </source>
</evidence>
<organism evidence="3 4">
    <name type="scientific">Lutimonas vermicola</name>
    <dbReference type="NCBI Taxonomy" id="414288"/>
    <lineage>
        <taxon>Bacteria</taxon>
        <taxon>Pseudomonadati</taxon>
        <taxon>Bacteroidota</taxon>
        <taxon>Flavobacteriia</taxon>
        <taxon>Flavobacteriales</taxon>
        <taxon>Flavobacteriaceae</taxon>
        <taxon>Lutimonas</taxon>
    </lineage>
</organism>
<dbReference type="InterPro" id="IPR001763">
    <property type="entry name" value="Rhodanese-like_dom"/>
</dbReference>
<dbReference type="Proteomes" id="UP001474120">
    <property type="component" value="Unassembled WGS sequence"/>
</dbReference>
<evidence type="ECO:0000313" key="3">
    <source>
        <dbReference type="EMBL" id="MEL4454316.1"/>
    </source>
</evidence>
<dbReference type="EMBL" id="JBCDNA010000001">
    <property type="protein sequence ID" value="MEL4454316.1"/>
    <property type="molecule type" value="Genomic_DNA"/>
</dbReference>
<feature type="domain" description="Rhodanese" evidence="2">
    <location>
        <begin position="70"/>
        <end position="158"/>
    </location>
</feature>
<name>A0ABU9KYY9_9FLAO</name>
<dbReference type="SMART" id="SM00450">
    <property type="entry name" value="RHOD"/>
    <property type="match status" value="1"/>
</dbReference>
<comment type="caution">
    <text evidence="3">The sequence shown here is derived from an EMBL/GenBank/DDBJ whole genome shotgun (WGS) entry which is preliminary data.</text>
</comment>
<protein>
    <submittedName>
        <fullName evidence="3">Rhodanese-like domain-containing protein</fullName>
    </submittedName>
</protein>
<dbReference type="Gene3D" id="3.40.250.10">
    <property type="entry name" value="Rhodanese-like domain"/>
    <property type="match status" value="1"/>
</dbReference>
<dbReference type="PROSITE" id="PS50206">
    <property type="entry name" value="RHODANESE_3"/>
    <property type="match status" value="1"/>
</dbReference>
<dbReference type="Pfam" id="PF00581">
    <property type="entry name" value="Rhodanese"/>
    <property type="match status" value="1"/>
</dbReference>
<dbReference type="InterPro" id="IPR036873">
    <property type="entry name" value="Rhodanese-like_dom_sf"/>
</dbReference>
<dbReference type="RefSeq" id="WP_342157827.1">
    <property type="nucleotide sequence ID" value="NZ_JBCDNA010000001.1"/>
</dbReference>
<evidence type="ECO:0000259" key="2">
    <source>
        <dbReference type="PROSITE" id="PS50206"/>
    </source>
</evidence>
<feature type="transmembrane region" description="Helical" evidence="1">
    <location>
        <begin position="15"/>
        <end position="33"/>
    </location>
</feature>